<dbReference type="InterPro" id="IPR027359">
    <property type="entry name" value="Volt_channel_dom_sf"/>
</dbReference>
<accession>A0A7J5YYJ7</accession>
<evidence type="ECO:0000256" key="4">
    <source>
        <dbReference type="ARBA" id="ARBA00022673"/>
    </source>
</evidence>
<evidence type="ECO:0000256" key="5">
    <source>
        <dbReference type="ARBA" id="ARBA00022692"/>
    </source>
</evidence>
<feature type="chain" id="PRO_5029908329" description="Ion transport domain-containing protein" evidence="12">
    <location>
        <begin position="20"/>
        <end position="97"/>
    </location>
</feature>
<keyword evidence="15" id="KW-1185">Reference proteome</keyword>
<evidence type="ECO:0000256" key="1">
    <source>
        <dbReference type="ARBA" id="ARBA00004141"/>
    </source>
</evidence>
<dbReference type="InterPro" id="IPR050599">
    <property type="entry name" value="VDCC_alpha-1_subunit"/>
</dbReference>
<evidence type="ECO:0000313" key="15">
    <source>
        <dbReference type="Proteomes" id="UP000518266"/>
    </source>
</evidence>
<name>A0A7J5YYJ7_DISMA</name>
<proteinExistence type="predicted"/>
<keyword evidence="6" id="KW-0106">Calcium</keyword>
<comment type="subcellular location">
    <subcellularLocation>
        <location evidence="1">Membrane</location>
        <topology evidence="1">Multi-pass membrane protein</topology>
    </subcellularLocation>
</comment>
<keyword evidence="3" id="KW-0109">Calcium transport</keyword>
<evidence type="ECO:0000256" key="10">
    <source>
        <dbReference type="ARBA" id="ARBA00023136"/>
    </source>
</evidence>
<dbReference type="PANTHER" id="PTHR45628:SF22">
    <property type="entry name" value="VOLTAGE-DEPENDENT T-TYPE CALCIUM CHANNEL SUBUNIT ALPHA"/>
    <property type="match status" value="1"/>
</dbReference>
<sequence>MLVILLNCVTLGMFHPCEDIVCSSDRCHILEMVIKMLALGIFGKKCYLGDTWNRLDFFIVLAGKQLIQCQSTRRNKMGNTLTSNIQALIQRVRSRPV</sequence>
<dbReference type="OrthoDB" id="416585at2759"/>
<dbReference type="Pfam" id="PF00520">
    <property type="entry name" value="Ion_trans"/>
    <property type="match status" value="1"/>
</dbReference>
<keyword evidence="10" id="KW-0472">Membrane</keyword>
<keyword evidence="4" id="KW-0107">Calcium channel</keyword>
<dbReference type="PANTHER" id="PTHR45628">
    <property type="entry name" value="VOLTAGE-DEPENDENT CALCIUM CHANNEL TYPE A SUBUNIT ALPHA-1"/>
    <property type="match status" value="1"/>
</dbReference>
<evidence type="ECO:0000256" key="7">
    <source>
        <dbReference type="ARBA" id="ARBA00022882"/>
    </source>
</evidence>
<reference evidence="14 15" key="1">
    <citation type="submission" date="2020-03" db="EMBL/GenBank/DDBJ databases">
        <title>Dissostichus mawsoni Genome sequencing and assembly.</title>
        <authorList>
            <person name="Park H."/>
        </authorList>
    </citation>
    <scope>NUCLEOTIDE SEQUENCE [LARGE SCALE GENOMIC DNA]</scope>
    <source>
        <strain evidence="14">DM0001</strain>
        <tissue evidence="14">Muscle</tissue>
    </source>
</reference>
<evidence type="ECO:0000256" key="12">
    <source>
        <dbReference type="SAM" id="SignalP"/>
    </source>
</evidence>
<dbReference type="SUPFAM" id="SSF81324">
    <property type="entry name" value="Voltage-gated potassium channels"/>
    <property type="match status" value="1"/>
</dbReference>
<evidence type="ECO:0000256" key="11">
    <source>
        <dbReference type="ARBA" id="ARBA00023303"/>
    </source>
</evidence>
<dbReference type="GO" id="GO:0005891">
    <property type="term" value="C:voltage-gated calcium channel complex"/>
    <property type="evidence" value="ECO:0007669"/>
    <property type="project" value="TreeGrafter"/>
</dbReference>
<evidence type="ECO:0000256" key="2">
    <source>
        <dbReference type="ARBA" id="ARBA00022448"/>
    </source>
</evidence>
<dbReference type="GO" id="GO:0008331">
    <property type="term" value="F:high voltage-gated calcium channel activity"/>
    <property type="evidence" value="ECO:0007669"/>
    <property type="project" value="TreeGrafter"/>
</dbReference>
<organism evidence="14 15">
    <name type="scientific">Dissostichus mawsoni</name>
    <name type="common">Antarctic cod</name>
    <dbReference type="NCBI Taxonomy" id="36200"/>
    <lineage>
        <taxon>Eukaryota</taxon>
        <taxon>Metazoa</taxon>
        <taxon>Chordata</taxon>
        <taxon>Craniata</taxon>
        <taxon>Vertebrata</taxon>
        <taxon>Euteleostomi</taxon>
        <taxon>Actinopterygii</taxon>
        <taxon>Neopterygii</taxon>
        <taxon>Teleostei</taxon>
        <taxon>Neoteleostei</taxon>
        <taxon>Acanthomorphata</taxon>
        <taxon>Eupercaria</taxon>
        <taxon>Perciformes</taxon>
        <taxon>Notothenioidei</taxon>
        <taxon>Nototheniidae</taxon>
        <taxon>Dissostichus</taxon>
    </lineage>
</organism>
<dbReference type="GO" id="GO:0098703">
    <property type="term" value="P:calcium ion import across plasma membrane"/>
    <property type="evidence" value="ECO:0007669"/>
    <property type="project" value="TreeGrafter"/>
</dbReference>
<evidence type="ECO:0000313" key="14">
    <source>
        <dbReference type="EMBL" id="KAF3853178.1"/>
    </source>
</evidence>
<keyword evidence="7" id="KW-0851">Voltage-gated channel</keyword>
<feature type="signal peptide" evidence="12">
    <location>
        <begin position="1"/>
        <end position="19"/>
    </location>
</feature>
<evidence type="ECO:0000256" key="9">
    <source>
        <dbReference type="ARBA" id="ARBA00023065"/>
    </source>
</evidence>
<evidence type="ECO:0000256" key="8">
    <source>
        <dbReference type="ARBA" id="ARBA00022989"/>
    </source>
</evidence>
<keyword evidence="8" id="KW-1133">Transmembrane helix</keyword>
<comment type="caution">
    <text evidence="14">The sequence shown here is derived from an EMBL/GenBank/DDBJ whole genome shotgun (WGS) entry which is preliminary data.</text>
</comment>
<keyword evidence="5" id="KW-0812">Transmembrane</keyword>
<feature type="domain" description="Ion transport" evidence="13">
    <location>
        <begin position="1"/>
        <end position="65"/>
    </location>
</feature>
<evidence type="ECO:0000256" key="6">
    <source>
        <dbReference type="ARBA" id="ARBA00022837"/>
    </source>
</evidence>
<dbReference type="Gene3D" id="1.20.120.350">
    <property type="entry name" value="Voltage-gated potassium channels. Chain C"/>
    <property type="match status" value="1"/>
</dbReference>
<evidence type="ECO:0000259" key="13">
    <source>
        <dbReference type="Pfam" id="PF00520"/>
    </source>
</evidence>
<gene>
    <name evidence="14" type="ORF">F7725_013866</name>
</gene>
<evidence type="ECO:0000256" key="3">
    <source>
        <dbReference type="ARBA" id="ARBA00022568"/>
    </source>
</evidence>
<dbReference type="AlphaFoldDB" id="A0A7J5YYJ7"/>
<keyword evidence="2" id="KW-0813">Transport</keyword>
<keyword evidence="12" id="KW-0732">Signal</keyword>
<dbReference type="EMBL" id="JAAKFY010000008">
    <property type="protein sequence ID" value="KAF3853178.1"/>
    <property type="molecule type" value="Genomic_DNA"/>
</dbReference>
<dbReference type="Proteomes" id="UP000518266">
    <property type="component" value="Unassembled WGS sequence"/>
</dbReference>
<keyword evidence="9" id="KW-0406">Ion transport</keyword>
<protein>
    <recommendedName>
        <fullName evidence="13">Ion transport domain-containing protein</fullName>
    </recommendedName>
</protein>
<dbReference type="InterPro" id="IPR005821">
    <property type="entry name" value="Ion_trans_dom"/>
</dbReference>
<keyword evidence="11" id="KW-0407">Ion channel</keyword>